<dbReference type="InterPro" id="IPR016155">
    <property type="entry name" value="Mopterin_synth/thiamin_S_b"/>
</dbReference>
<dbReference type="PANTHER" id="PTHR34472:SF1">
    <property type="entry name" value="SULFUR CARRIER PROTEIN THIS"/>
    <property type="match status" value="1"/>
</dbReference>
<dbReference type="Gene3D" id="3.10.20.30">
    <property type="match status" value="1"/>
</dbReference>
<dbReference type="NCBIfam" id="TIGR01683">
    <property type="entry name" value="thiS"/>
    <property type="match status" value="1"/>
</dbReference>
<dbReference type="CDD" id="cd00565">
    <property type="entry name" value="Ubl_ThiS"/>
    <property type="match status" value="1"/>
</dbReference>
<dbReference type="PATRIC" id="fig|218284.4.peg.3242"/>
<dbReference type="InterPro" id="IPR010035">
    <property type="entry name" value="Thi_S"/>
</dbReference>
<comment type="caution">
    <text evidence="1">The sequence shown here is derived from an EMBL/GenBank/DDBJ whole genome shotgun (WGS) entry which is preliminary data.</text>
</comment>
<dbReference type="PANTHER" id="PTHR34472">
    <property type="entry name" value="SULFUR CARRIER PROTEIN THIS"/>
    <property type="match status" value="1"/>
</dbReference>
<dbReference type="RefSeq" id="WP_060671995.1">
    <property type="nucleotide sequence ID" value="NZ_JBCNGU010000018.1"/>
</dbReference>
<dbReference type="InterPro" id="IPR003749">
    <property type="entry name" value="ThiS/MoaD-like"/>
</dbReference>
<accession>A0A0P6W3K7</accession>
<dbReference type="EMBL" id="LIXZ01000005">
    <property type="protein sequence ID" value="KPL60027.1"/>
    <property type="molecule type" value="Genomic_DNA"/>
</dbReference>
<proteinExistence type="predicted"/>
<dbReference type="Pfam" id="PF02597">
    <property type="entry name" value="ThiS"/>
    <property type="match status" value="1"/>
</dbReference>
<dbReference type="AlphaFoldDB" id="A0A0P6W3K7"/>
<dbReference type="SUPFAM" id="SSF54285">
    <property type="entry name" value="MoaD/ThiS"/>
    <property type="match status" value="1"/>
</dbReference>
<name>A0A0P6W3K7_9BACI</name>
<dbReference type="Proteomes" id="UP000050398">
    <property type="component" value="Unassembled WGS sequence"/>
</dbReference>
<dbReference type="OrthoDB" id="9798559at2"/>
<evidence type="ECO:0000313" key="2">
    <source>
        <dbReference type="Proteomes" id="UP000050398"/>
    </source>
</evidence>
<dbReference type="InterPro" id="IPR012675">
    <property type="entry name" value="Beta-grasp_dom_sf"/>
</dbReference>
<gene>
    <name evidence="1" type="ORF">AM506_08120</name>
</gene>
<evidence type="ECO:0000313" key="1">
    <source>
        <dbReference type="EMBL" id="KPL60027.1"/>
    </source>
</evidence>
<sequence>MELRINGQLVTVPDTITTIEDLLDHFKLKNRTIMVEQNHTILRKEEHVKSPVENGDSIELVQFVGGG</sequence>
<protein>
    <submittedName>
        <fullName evidence="1">Thiamine biosynthesis protein ThiS</fullName>
    </submittedName>
</protein>
<reference evidence="1 2" key="1">
    <citation type="submission" date="2015-08" db="EMBL/GenBank/DDBJ databases">
        <title>Draft Genome Sequence of Bacillus vietnamensis UCD-SED5.</title>
        <authorList>
            <person name="Lee R.D."/>
            <person name="Jospin G."/>
            <person name="Lang J.M."/>
            <person name="Coil D.A."/>
            <person name="Eisen J.A."/>
        </authorList>
    </citation>
    <scope>NUCLEOTIDE SEQUENCE [LARGE SCALE GENOMIC DNA]</scope>
    <source>
        <strain evidence="1 2">UCD-SED5</strain>
    </source>
</reference>
<organism evidence="1 2">
    <name type="scientific">Rossellomorea vietnamensis</name>
    <dbReference type="NCBI Taxonomy" id="218284"/>
    <lineage>
        <taxon>Bacteria</taxon>
        <taxon>Bacillati</taxon>
        <taxon>Bacillota</taxon>
        <taxon>Bacilli</taxon>
        <taxon>Bacillales</taxon>
        <taxon>Bacillaceae</taxon>
        <taxon>Rossellomorea</taxon>
    </lineage>
</organism>